<dbReference type="PANTHER" id="PTHR43788:SF6">
    <property type="entry name" value="DNA HELICASE B"/>
    <property type="match status" value="1"/>
</dbReference>
<comment type="caution">
    <text evidence="4">The sequence shown here is derived from an EMBL/GenBank/DDBJ whole genome shotgun (WGS) entry which is preliminary data.</text>
</comment>
<dbReference type="SUPFAM" id="SSF52540">
    <property type="entry name" value="P-loop containing nucleoside triphosphate hydrolases"/>
    <property type="match status" value="2"/>
</dbReference>
<keyword evidence="2" id="KW-0067">ATP-binding</keyword>
<dbReference type="Gene3D" id="3.40.50.300">
    <property type="entry name" value="P-loop containing nucleotide triphosphate hydrolases"/>
    <property type="match status" value="2"/>
</dbReference>
<dbReference type="InterPro" id="IPR003593">
    <property type="entry name" value="AAA+_ATPase"/>
</dbReference>
<gene>
    <name evidence="4" type="ORF">Vau01_036190</name>
</gene>
<dbReference type="Gene3D" id="2.30.30.940">
    <property type="match status" value="1"/>
</dbReference>
<sequence length="1231" mass="135833">MDQPIEHISIRVPWHDAGWNGTVCRDPGGNGTCVLLKNIGTRRDDSREQRLAGRAISDLSLTEAPPCVGERATFMSPHPIAFERTHPFVEKSDAFSMFESTPQPLPPYSAQAVPFRWMNRDDVKDISKERRVGLQTELEDEVDGITGWTDSNWVMHGDNQRALLEAFFETVRPNASLVFFYAKHSPLSDDPRRLLIGAAMVSGFAPTGRYRSRGGERFPAEMWETTVEHSLRPDQKHGFLLPYQALLEAKDAGEDIDDALAYAPESGWTAFSYVTEHVSHDLAIDALLTLAAAGRQAKRILGTATGPLGFEWLETQLNRLWKLRGPCPGLGSALAAFGVTQSVTFAHVVGAAAGKGADPWPVIDRAMADPATLSLTAGSHLTPSVRDKWRALRPERRELLILLSRFALTSDQAERFFVTEERDPALTDADILANPYRLFEVDRVRPDAVEFTIIDRGCFPDADVAAAHPMPHPSAMSDALDARRVRALLIDELNRATAAGHTLQAQATLVTAIRGRELSQPCPVDADLLDAHKLSADMLPEDGPLVGTTLGNGAPALQLAELSSVGKVIRHQIERRLKARPIVGTPDFAAMLDAVLGSLPTEPDELAVEQLARREKVAALETLYASPISVLVGSAGTGKTTLLNVLRHTPSVDAGGVLLLAPTGKARVQLAERVEAEASTLAQFLVATERYDWRTERYVVTGDAQTRVKDRKTVVVDEASMLTEEQLAALLDAVTGMQRLILVGDPRQLPPIGAGRPFVDIVRRIAPDDIATRSPRCAPGYAELTIPRRQAGQERDDLVLASWFAGGALSPDADLVWDRLRRGETTDTVRAVSYRRADLVPTMLRVLREEVPELRDVPDDDLAHAFGRSYGGVVSPKGNMYFPGGAAAKVDGWQILSPVRGRAWGTVEINRILKDRFGTRALDQAVGRRRYHAKPIGPERIVVGDKVINIRNHKFKEKRIYPRDAERFVANGELGVVVGQSRSGPVKWTPNKTEIEFNGRAKVKYDYYDWSDNDRAPMLELAWAITIHKAQGSEFGVTFVVLPTEGGQPSRELLYTALTRQRTKVVLLHEGSLDEVLKYGSPMFSDTATRLTNLFTAADPIVAGDRVVDRALVHRTSRGELVRSKNELLIANLLHELDVSYEYEQPFTGADGRTVKPDFTILTDLGETLLWEHLGMLTDPRYAAKWQRKLRWYADNGVLPFEEGGTLLVTDDTHGVDYPAWRELANKAIGL</sequence>
<organism evidence="4 5">
    <name type="scientific">Virgisporangium aurantiacum</name>
    <dbReference type="NCBI Taxonomy" id="175570"/>
    <lineage>
        <taxon>Bacteria</taxon>
        <taxon>Bacillati</taxon>
        <taxon>Actinomycetota</taxon>
        <taxon>Actinomycetes</taxon>
        <taxon>Micromonosporales</taxon>
        <taxon>Micromonosporaceae</taxon>
        <taxon>Virgisporangium</taxon>
    </lineage>
</organism>
<dbReference type="CDD" id="cd18809">
    <property type="entry name" value="SF1_C_RecD"/>
    <property type="match status" value="1"/>
</dbReference>
<evidence type="ECO:0000313" key="4">
    <source>
        <dbReference type="EMBL" id="GIJ56103.1"/>
    </source>
</evidence>
<dbReference type="InterPro" id="IPR027785">
    <property type="entry name" value="UvrD-like_helicase_C"/>
</dbReference>
<feature type="domain" description="AAA+ ATPase" evidence="3">
    <location>
        <begin position="625"/>
        <end position="776"/>
    </location>
</feature>
<evidence type="ECO:0000256" key="1">
    <source>
        <dbReference type="ARBA" id="ARBA00022741"/>
    </source>
</evidence>
<dbReference type="Pfam" id="PF13604">
    <property type="entry name" value="AAA_30"/>
    <property type="match status" value="1"/>
</dbReference>
<proteinExistence type="predicted"/>
<dbReference type="SMART" id="SM00382">
    <property type="entry name" value="AAA"/>
    <property type="match status" value="1"/>
</dbReference>
<reference evidence="4" key="1">
    <citation type="submission" date="2021-01" db="EMBL/GenBank/DDBJ databases">
        <title>Whole genome shotgun sequence of Virgisporangium aurantiacum NBRC 16421.</title>
        <authorList>
            <person name="Komaki H."/>
            <person name="Tamura T."/>
        </authorList>
    </citation>
    <scope>NUCLEOTIDE SEQUENCE</scope>
    <source>
        <strain evidence="4">NBRC 16421</strain>
    </source>
</reference>
<dbReference type="CDD" id="cd17933">
    <property type="entry name" value="DEXSc_RecD-like"/>
    <property type="match status" value="1"/>
</dbReference>
<dbReference type="RefSeq" id="WP_203993863.1">
    <property type="nucleotide sequence ID" value="NZ_BOPG01000023.1"/>
</dbReference>
<dbReference type="InterPro" id="IPR027417">
    <property type="entry name" value="P-loop_NTPase"/>
</dbReference>
<keyword evidence="5" id="KW-1185">Reference proteome</keyword>
<dbReference type="PANTHER" id="PTHR43788">
    <property type="entry name" value="DNA2/NAM7 HELICASE FAMILY MEMBER"/>
    <property type="match status" value="1"/>
</dbReference>
<evidence type="ECO:0000256" key="2">
    <source>
        <dbReference type="ARBA" id="ARBA00022840"/>
    </source>
</evidence>
<dbReference type="Proteomes" id="UP000612585">
    <property type="component" value="Unassembled WGS sequence"/>
</dbReference>
<dbReference type="InterPro" id="IPR050534">
    <property type="entry name" value="Coronavir_polyprotein_1ab"/>
</dbReference>
<dbReference type="AlphaFoldDB" id="A0A8J3Z4G1"/>
<evidence type="ECO:0000259" key="3">
    <source>
        <dbReference type="SMART" id="SM00382"/>
    </source>
</evidence>
<dbReference type="GO" id="GO:0005524">
    <property type="term" value="F:ATP binding"/>
    <property type="evidence" value="ECO:0007669"/>
    <property type="project" value="UniProtKB-KW"/>
</dbReference>
<protein>
    <recommendedName>
        <fullName evidence="3">AAA+ ATPase domain-containing protein</fullName>
    </recommendedName>
</protein>
<keyword evidence="1" id="KW-0547">Nucleotide-binding</keyword>
<dbReference type="EMBL" id="BOPG01000023">
    <property type="protein sequence ID" value="GIJ56103.1"/>
    <property type="molecule type" value="Genomic_DNA"/>
</dbReference>
<dbReference type="Pfam" id="PF13538">
    <property type="entry name" value="UvrD_C_2"/>
    <property type="match status" value="1"/>
</dbReference>
<name>A0A8J3Z4G1_9ACTN</name>
<evidence type="ECO:0000313" key="5">
    <source>
        <dbReference type="Proteomes" id="UP000612585"/>
    </source>
</evidence>
<dbReference type="GO" id="GO:0003678">
    <property type="term" value="F:DNA helicase activity"/>
    <property type="evidence" value="ECO:0007669"/>
    <property type="project" value="UniProtKB-ARBA"/>
</dbReference>
<accession>A0A8J3Z4G1</accession>